<dbReference type="Proteomes" id="UP000266841">
    <property type="component" value="Unassembled WGS sequence"/>
</dbReference>
<dbReference type="eggNOG" id="ENOG502SWNC">
    <property type="taxonomic scope" value="Eukaryota"/>
</dbReference>
<dbReference type="OrthoDB" id="10669533at2759"/>
<feature type="region of interest" description="Disordered" evidence="2">
    <location>
        <begin position="1"/>
        <end position="78"/>
    </location>
</feature>
<protein>
    <submittedName>
        <fullName evidence="3">Uncharacterized protein</fullName>
    </submittedName>
</protein>
<evidence type="ECO:0000313" key="3">
    <source>
        <dbReference type="EMBL" id="EJK49335.1"/>
    </source>
</evidence>
<feature type="compositionally biased region" description="Acidic residues" evidence="2">
    <location>
        <begin position="268"/>
        <end position="295"/>
    </location>
</feature>
<feature type="compositionally biased region" description="Gly residues" evidence="2">
    <location>
        <begin position="1"/>
        <end position="11"/>
    </location>
</feature>
<proteinExistence type="predicted"/>
<reference evidence="3 4" key="1">
    <citation type="journal article" date="2012" name="Genome Biol.">
        <title>Genome and low-iron response of an oceanic diatom adapted to chronic iron limitation.</title>
        <authorList>
            <person name="Lommer M."/>
            <person name="Specht M."/>
            <person name="Roy A.S."/>
            <person name="Kraemer L."/>
            <person name="Andreson R."/>
            <person name="Gutowska M.A."/>
            <person name="Wolf J."/>
            <person name="Bergner S.V."/>
            <person name="Schilhabel M.B."/>
            <person name="Klostermeier U.C."/>
            <person name="Beiko R.G."/>
            <person name="Rosenstiel P."/>
            <person name="Hippler M."/>
            <person name="Laroche J."/>
        </authorList>
    </citation>
    <scope>NUCLEOTIDE SEQUENCE [LARGE SCALE GENOMIC DNA]</scope>
    <source>
        <strain evidence="3 4">CCMP1005</strain>
    </source>
</reference>
<gene>
    <name evidence="3" type="ORF">THAOC_31801</name>
</gene>
<sequence length="319" mass="35507">MAGRSVGGGGRPSSPVVSSSTSYMPAGGFDSPVTTKMRNQHPAKLSSFPRLPGSSSPYGSPVPLKPTSTLQGAPRTMPLPPLSPAGSSAFLQNHELNQDPNFAKLVKEELNKTMERERERASALVARETENYTTVDEYKHALARERRYSATLSLELTHYKFLTKYTSCNVHTAAEINEEARINSIIRNVDNMKHSLEKEKARAVMEVECEEEKIVNRLMERLQEVTKEKRLLEEKLQGVRQVAADDLVGSALDDPPAEITVNNQNEDLRDEEQDELVEEEGGEEEEDTDDEDQDILDDKCHDPEAEAELANLLQMKEGG</sequence>
<feature type="coiled-coil region" evidence="1">
    <location>
        <begin position="193"/>
        <end position="242"/>
    </location>
</feature>
<dbReference type="AlphaFoldDB" id="K0R8I1"/>
<keyword evidence="1" id="KW-0175">Coiled coil</keyword>
<feature type="region of interest" description="Disordered" evidence="2">
    <location>
        <begin position="249"/>
        <end position="297"/>
    </location>
</feature>
<evidence type="ECO:0000256" key="2">
    <source>
        <dbReference type="SAM" id="MobiDB-lite"/>
    </source>
</evidence>
<evidence type="ECO:0000256" key="1">
    <source>
        <dbReference type="SAM" id="Coils"/>
    </source>
</evidence>
<accession>K0R8I1</accession>
<keyword evidence="4" id="KW-1185">Reference proteome</keyword>
<organism evidence="3 4">
    <name type="scientific">Thalassiosira oceanica</name>
    <name type="common">Marine diatom</name>
    <dbReference type="NCBI Taxonomy" id="159749"/>
    <lineage>
        <taxon>Eukaryota</taxon>
        <taxon>Sar</taxon>
        <taxon>Stramenopiles</taxon>
        <taxon>Ochrophyta</taxon>
        <taxon>Bacillariophyta</taxon>
        <taxon>Coscinodiscophyceae</taxon>
        <taxon>Thalassiosirophycidae</taxon>
        <taxon>Thalassiosirales</taxon>
        <taxon>Thalassiosiraceae</taxon>
        <taxon>Thalassiosira</taxon>
    </lineage>
</organism>
<name>K0R8I1_THAOC</name>
<comment type="caution">
    <text evidence="3">The sequence shown here is derived from an EMBL/GenBank/DDBJ whole genome shotgun (WGS) entry which is preliminary data.</text>
</comment>
<evidence type="ECO:0000313" key="4">
    <source>
        <dbReference type="Proteomes" id="UP000266841"/>
    </source>
</evidence>
<dbReference type="EMBL" id="AGNL01044893">
    <property type="protein sequence ID" value="EJK49335.1"/>
    <property type="molecule type" value="Genomic_DNA"/>
</dbReference>
<feature type="compositionally biased region" description="Low complexity" evidence="2">
    <location>
        <begin position="52"/>
        <end position="62"/>
    </location>
</feature>